<keyword evidence="2" id="KW-0813">Transport</keyword>
<evidence type="ECO:0000256" key="8">
    <source>
        <dbReference type="ARBA" id="ARBA00065473"/>
    </source>
</evidence>
<dbReference type="Pfam" id="PF00005">
    <property type="entry name" value="ABC_tran"/>
    <property type="match status" value="2"/>
</dbReference>
<keyword evidence="3" id="KW-0547">Nucleotide-binding</keyword>
<dbReference type="InterPro" id="IPR050319">
    <property type="entry name" value="ABC_transp_ATP-bind"/>
</dbReference>
<dbReference type="Gene3D" id="3.40.50.300">
    <property type="entry name" value="P-loop containing nucleotide triphosphate hydrolases"/>
    <property type="match status" value="2"/>
</dbReference>
<dbReference type="PANTHER" id="PTHR43776:SF7">
    <property type="entry name" value="D,D-DIPEPTIDE TRANSPORT ATP-BINDING PROTEIN DDPF-RELATED"/>
    <property type="match status" value="1"/>
</dbReference>
<dbReference type="Pfam" id="PF08352">
    <property type="entry name" value="oligo_HPY"/>
    <property type="match status" value="2"/>
</dbReference>
<dbReference type="GO" id="GO:0005524">
    <property type="term" value="F:ATP binding"/>
    <property type="evidence" value="ECO:0007669"/>
    <property type="project" value="UniProtKB-KW"/>
</dbReference>
<keyword evidence="4 11" id="KW-0067">ATP-binding</keyword>
<dbReference type="FunFam" id="3.40.50.300:FF:000016">
    <property type="entry name" value="Oligopeptide ABC transporter ATP-binding component"/>
    <property type="match status" value="2"/>
</dbReference>
<reference evidence="11 12" key="1">
    <citation type="journal article" date="2017" name="Eur. J. Clin. Microbiol. Infect. Dis.">
        <title>Uncommonly isolated clinical Pseudomonas: identification and phylogenetic assignation.</title>
        <authorList>
            <person name="Mulet M."/>
            <person name="Gomila M."/>
            <person name="Ramirez A."/>
            <person name="Cardew S."/>
            <person name="Moore E.R."/>
            <person name="Lalucat J."/>
            <person name="Garcia-Valdes E."/>
        </authorList>
    </citation>
    <scope>NUCLEOTIDE SEQUENCE [LARGE SCALE GENOMIC DNA]</scope>
    <source>
        <strain evidence="11 12">SD129</strain>
    </source>
</reference>
<feature type="region of interest" description="Disordered" evidence="9">
    <location>
        <begin position="530"/>
        <end position="549"/>
    </location>
</feature>
<dbReference type="InterPro" id="IPR013563">
    <property type="entry name" value="Oligopep_ABC_C"/>
</dbReference>
<dbReference type="SUPFAM" id="SSF52540">
    <property type="entry name" value="P-loop containing nucleoside triphosphate hydrolases"/>
    <property type="match status" value="2"/>
</dbReference>
<dbReference type="NCBIfam" id="NF008453">
    <property type="entry name" value="PRK11308.1"/>
    <property type="match status" value="2"/>
</dbReference>
<dbReference type="CDD" id="cd03257">
    <property type="entry name" value="ABC_NikE_OppD_transporters"/>
    <property type="match status" value="2"/>
</dbReference>
<sequence length="549" mass="60839">MDETLVEVRDLAVDFNSAGTPHRVVEGVSFDIRKGETLALVGESGSGKSVTAHSILRLLPYPKASHPAGQILYGGNDLLQANEKSMRKLRGNRIAMIFQEPMTSLNPLHTVGKQINEILALHKGLRGRQATARTLELLEMVGIPEPRKRIRAFPHELSGGQRQRVMIAMALANEPELLIADEPTTALDVTVQLKILELLQQLQARLGMALLLISHDLNLVRRIAHRVCVMQRGRVVEQASCEDLFRSPQHPYTQELLGAEPSGRPVETTPGEPLLEVKDMRVWFPIKKGLLRRTVDHIKAVDGIGFSLLQGQTLGIVGESGSGKSTLGLAILRLLSSTGEIRFQGQAMEKMSQREVRPLRRQMQVVFQDPFGSLSPRMSVGQIIGEGLQIHRIGTPAEREQAIIDALVEVGLDPETRHRYSHEFSGGQRQRIAIARALVLKPALILLDEPTSALDRTVQRQVVELLRSLQAKYNLTFLFISHDLAVVRALSHHLIVMKQGQVVEQGPADSIFSAPQHPYTQQLLESAFMAPGTGDDKHEREQAHGFSNR</sequence>
<dbReference type="PANTHER" id="PTHR43776">
    <property type="entry name" value="TRANSPORT ATP-BINDING PROTEIN"/>
    <property type="match status" value="1"/>
</dbReference>
<dbReference type="SMART" id="SM00382">
    <property type="entry name" value="AAA"/>
    <property type="match status" value="2"/>
</dbReference>
<dbReference type="GO" id="GO:0015833">
    <property type="term" value="P:peptide transport"/>
    <property type="evidence" value="ECO:0007669"/>
    <property type="project" value="InterPro"/>
</dbReference>
<organism evidence="11 12">
    <name type="scientific">Stutzerimonas nosocomialis</name>
    <dbReference type="NCBI Taxonomy" id="1056496"/>
    <lineage>
        <taxon>Bacteria</taxon>
        <taxon>Pseudomonadati</taxon>
        <taxon>Pseudomonadota</taxon>
        <taxon>Gammaproteobacteria</taxon>
        <taxon>Pseudomonadales</taxon>
        <taxon>Pseudomonadaceae</taxon>
        <taxon>Stutzerimonas</taxon>
    </lineage>
</organism>
<dbReference type="RefSeq" id="WP_138412641.1">
    <property type="nucleotide sequence ID" value="NZ_QLAG01000032.1"/>
</dbReference>
<dbReference type="InterPro" id="IPR017871">
    <property type="entry name" value="ABC_transporter-like_CS"/>
</dbReference>
<dbReference type="EC" id="7.4.2.9" evidence="5"/>
<feature type="domain" description="ABC transporter" evidence="10">
    <location>
        <begin position="6"/>
        <end position="257"/>
    </location>
</feature>
<dbReference type="InterPro" id="IPR027417">
    <property type="entry name" value="P-loop_NTPase"/>
</dbReference>
<name>A0A5R9Q9P8_9GAMM</name>
<proteinExistence type="inferred from homology"/>
<evidence type="ECO:0000256" key="5">
    <source>
        <dbReference type="ARBA" id="ARBA00038852"/>
    </source>
</evidence>
<evidence type="ECO:0000313" key="12">
    <source>
        <dbReference type="Proteomes" id="UP000306753"/>
    </source>
</evidence>
<evidence type="ECO:0000256" key="2">
    <source>
        <dbReference type="ARBA" id="ARBA00022448"/>
    </source>
</evidence>
<dbReference type="PROSITE" id="PS50893">
    <property type="entry name" value="ABC_TRANSPORTER_2"/>
    <property type="match status" value="2"/>
</dbReference>
<dbReference type="NCBIfam" id="NF007739">
    <property type="entry name" value="PRK10419.1"/>
    <property type="match status" value="2"/>
</dbReference>
<protein>
    <recommendedName>
        <fullName evidence="5">ABC-type dipeptide transporter</fullName>
        <ecNumber evidence="5">7.4.2.9</ecNumber>
    </recommendedName>
</protein>
<dbReference type="Proteomes" id="UP000306753">
    <property type="component" value="Unassembled WGS sequence"/>
</dbReference>
<dbReference type="GO" id="GO:0016887">
    <property type="term" value="F:ATP hydrolysis activity"/>
    <property type="evidence" value="ECO:0007669"/>
    <property type="project" value="InterPro"/>
</dbReference>
<keyword evidence="12" id="KW-1185">Reference proteome</keyword>
<dbReference type="InterPro" id="IPR003593">
    <property type="entry name" value="AAA+_ATPase"/>
</dbReference>
<comment type="catalytic activity">
    <reaction evidence="6">
        <text>a dipeptide(out) + ATP + H2O = a dipeptide(in) + ADP + phosphate + H(+)</text>
        <dbReference type="Rhea" id="RHEA:23120"/>
        <dbReference type="ChEBI" id="CHEBI:15377"/>
        <dbReference type="ChEBI" id="CHEBI:15378"/>
        <dbReference type="ChEBI" id="CHEBI:30616"/>
        <dbReference type="ChEBI" id="CHEBI:43474"/>
        <dbReference type="ChEBI" id="CHEBI:90799"/>
        <dbReference type="ChEBI" id="CHEBI:456216"/>
        <dbReference type="EC" id="7.4.2.9"/>
    </reaction>
</comment>
<dbReference type="EMBL" id="QLAG01000032">
    <property type="protein sequence ID" value="TLX61846.1"/>
    <property type="molecule type" value="Genomic_DNA"/>
</dbReference>
<evidence type="ECO:0000313" key="11">
    <source>
        <dbReference type="EMBL" id="TLX61846.1"/>
    </source>
</evidence>
<evidence type="ECO:0000256" key="1">
    <source>
        <dbReference type="ARBA" id="ARBA00005417"/>
    </source>
</evidence>
<evidence type="ECO:0000256" key="9">
    <source>
        <dbReference type="SAM" id="MobiDB-lite"/>
    </source>
</evidence>
<feature type="compositionally biased region" description="Basic and acidic residues" evidence="9">
    <location>
        <begin position="534"/>
        <end position="543"/>
    </location>
</feature>
<gene>
    <name evidence="11" type="ORF">DN820_19275</name>
</gene>
<dbReference type="InterPro" id="IPR003439">
    <property type="entry name" value="ABC_transporter-like_ATP-bd"/>
</dbReference>
<feature type="domain" description="ABC transporter" evidence="10">
    <location>
        <begin position="286"/>
        <end position="524"/>
    </location>
</feature>
<dbReference type="GO" id="GO:0055085">
    <property type="term" value="P:transmembrane transport"/>
    <property type="evidence" value="ECO:0007669"/>
    <property type="project" value="UniProtKB-ARBA"/>
</dbReference>
<evidence type="ECO:0000256" key="6">
    <source>
        <dbReference type="ARBA" id="ARBA00047356"/>
    </source>
</evidence>
<dbReference type="AlphaFoldDB" id="A0A5R9Q9P8"/>
<evidence type="ECO:0000256" key="4">
    <source>
        <dbReference type="ARBA" id="ARBA00022840"/>
    </source>
</evidence>
<comment type="function">
    <text evidence="7">Part of the ABC transporter DppABCDF involved in the uptake of various di/tripeptides. Is also involved in the uptake of phaseolotoxin, a toxic tripeptide inhibiting the enzyme ornithine carbamoyltransferase. Responsible for energy coupling to the transport system.</text>
</comment>
<comment type="subunit">
    <text evidence="8">The complex is composed of two ATP-binding proteins (DppD and DppF), two transmembrane proteins (DppB and DppC) and a solute-binding protein (DppA1-A5). Five orthologous SBPs (DppA1-A5) are present in P.aeruginosa, which increases the substrate specificity of the DppBCDF transporter.</text>
</comment>
<evidence type="ECO:0000256" key="3">
    <source>
        <dbReference type="ARBA" id="ARBA00022741"/>
    </source>
</evidence>
<dbReference type="PROSITE" id="PS00211">
    <property type="entry name" value="ABC_TRANSPORTER_1"/>
    <property type="match status" value="2"/>
</dbReference>
<evidence type="ECO:0000256" key="7">
    <source>
        <dbReference type="ARBA" id="ARBA00058018"/>
    </source>
</evidence>
<comment type="caution">
    <text evidence="11">The sequence shown here is derived from an EMBL/GenBank/DDBJ whole genome shotgun (WGS) entry which is preliminary data.</text>
</comment>
<comment type="similarity">
    <text evidence="1">Belongs to the ABC transporter superfamily.</text>
</comment>
<accession>A0A5R9Q9P8</accession>
<evidence type="ECO:0000259" key="10">
    <source>
        <dbReference type="PROSITE" id="PS50893"/>
    </source>
</evidence>